<reference evidence="1 2" key="1">
    <citation type="submission" date="2020-07" db="EMBL/GenBank/DDBJ databases">
        <title>Description of Kordia aestuariivivens sp. nov., isolated from a tidal flat.</title>
        <authorList>
            <person name="Park S."/>
            <person name="Yoon J.-H."/>
        </authorList>
    </citation>
    <scope>NUCLEOTIDE SEQUENCE [LARGE SCALE GENOMIC DNA]</scope>
    <source>
        <strain evidence="1 2">YSTF-M3</strain>
    </source>
</reference>
<dbReference type="EMBL" id="JACGWS010000013">
    <property type="protein sequence ID" value="MBC8756671.1"/>
    <property type="molecule type" value="Genomic_DNA"/>
</dbReference>
<keyword evidence="2" id="KW-1185">Reference proteome</keyword>
<name>A0ABR7QDN8_9FLAO</name>
<dbReference type="Proteomes" id="UP000619238">
    <property type="component" value="Unassembled WGS sequence"/>
</dbReference>
<evidence type="ECO:0000313" key="1">
    <source>
        <dbReference type="EMBL" id="MBC8756671.1"/>
    </source>
</evidence>
<evidence type="ECO:0000313" key="2">
    <source>
        <dbReference type="Proteomes" id="UP000619238"/>
    </source>
</evidence>
<sequence length="188" mass="22206">MLRRYIYGQLSGKISGDFSKYWTDQKQLGSKKSVFGIYRYIYTENQAGTTNLLFLNINNDYILMRHLGIGRNWTIEEKGEYTLESKTIEFYCKSRKNSFFKTAMDHNLVKLEENMLIATTSDSNNHFQKIEYPKILKCNTTIYKEYNYNHNLKSDNLYVIDSEENNSFIILNDTGKLKSYPKELFETP</sequence>
<comment type="caution">
    <text evidence="1">The sequence shown here is derived from an EMBL/GenBank/DDBJ whole genome shotgun (WGS) entry which is preliminary data.</text>
</comment>
<proteinExistence type="predicted"/>
<gene>
    <name evidence="1" type="ORF">H2O64_18505</name>
</gene>
<accession>A0ABR7QDN8</accession>
<protein>
    <submittedName>
        <fullName evidence="1">Uncharacterized protein</fullName>
    </submittedName>
</protein>
<dbReference type="RefSeq" id="WP_187563714.1">
    <property type="nucleotide sequence ID" value="NZ_JACGWS010000013.1"/>
</dbReference>
<organism evidence="1 2">
    <name type="scientific">Kordia aestuariivivens</name>
    <dbReference type="NCBI Taxonomy" id="2759037"/>
    <lineage>
        <taxon>Bacteria</taxon>
        <taxon>Pseudomonadati</taxon>
        <taxon>Bacteroidota</taxon>
        <taxon>Flavobacteriia</taxon>
        <taxon>Flavobacteriales</taxon>
        <taxon>Flavobacteriaceae</taxon>
        <taxon>Kordia</taxon>
    </lineage>
</organism>